<reference evidence="2" key="1">
    <citation type="submission" date="2014-07" db="EMBL/GenBank/DDBJ databases">
        <authorList>
            <person name="Martin A.A"/>
            <person name="De Silva N."/>
        </authorList>
    </citation>
    <scope>NUCLEOTIDE SEQUENCE</scope>
</reference>
<sequence>MSKKGKEYCQKNLGLRTKFKEKETLKKKEKKEFSKENQLKPIKRLDNGENKDDKEKLKIKIAFFSKDEINDVSNAIVNINGYGDVTMYLDSCSSINIMPWALADNLMKKLSDSPLVNAESFSIKGIHESYSKTCGALELRISIPISIVNKEKIVFYIDKEAISPL</sequence>
<dbReference type="WBParaSite" id="SVE_0721300.1">
    <property type="protein sequence ID" value="SVE_0721300.1"/>
    <property type="gene ID" value="SVE_0721300"/>
</dbReference>
<evidence type="ECO:0000313" key="3">
    <source>
        <dbReference type="WBParaSite" id="SVE_0721300.1"/>
    </source>
</evidence>
<evidence type="ECO:0000256" key="1">
    <source>
        <dbReference type="SAM" id="MobiDB-lite"/>
    </source>
</evidence>
<reference evidence="3" key="2">
    <citation type="submission" date="2015-08" db="UniProtKB">
        <authorList>
            <consortium name="WormBaseParasite"/>
        </authorList>
    </citation>
    <scope>IDENTIFICATION</scope>
</reference>
<keyword evidence="2" id="KW-1185">Reference proteome</keyword>
<organism evidence="2 3">
    <name type="scientific">Strongyloides venezuelensis</name>
    <name type="common">Threadworm</name>
    <dbReference type="NCBI Taxonomy" id="75913"/>
    <lineage>
        <taxon>Eukaryota</taxon>
        <taxon>Metazoa</taxon>
        <taxon>Ecdysozoa</taxon>
        <taxon>Nematoda</taxon>
        <taxon>Chromadorea</taxon>
        <taxon>Rhabditida</taxon>
        <taxon>Tylenchina</taxon>
        <taxon>Panagrolaimomorpha</taxon>
        <taxon>Strongyloidoidea</taxon>
        <taxon>Strongyloididae</taxon>
        <taxon>Strongyloides</taxon>
    </lineage>
</organism>
<evidence type="ECO:0000313" key="2">
    <source>
        <dbReference type="Proteomes" id="UP000035680"/>
    </source>
</evidence>
<dbReference type="AlphaFoldDB" id="A0A0K0FED4"/>
<proteinExistence type="predicted"/>
<dbReference type="Proteomes" id="UP000035680">
    <property type="component" value="Unassembled WGS sequence"/>
</dbReference>
<accession>A0A0K0FED4</accession>
<name>A0A0K0FED4_STRVS</name>
<protein>
    <submittedName>
        <fullName evidence="3">Aspartic peptidase DDI1-type domain-containing protein</fullName>
    </submittedName>
</protein>
<feature type="region of interest" description="Disordered" evidence="1">
    <location>
        <begin position="26"/>
        <end position="47"/>
    </location>
</feature>